<reference evidence="2 3" key="1">
    <citation type="submission" date="2012-04" db="EMBL/GenBank/DDBJ databases">
        <title>The Genome Sequence of Afipia clevelandensis ATCC 49720.</title>
        <authorList>
            <consortium name="The Broad Institute Genome Sequencing Platform"/>
            <person name="Earl A."/>
            <person name="Ward D."/>
            <person name="Feldgarden M."/>
            <person name="Gevers D."/>
            <person name="Huys G."/>
            <person name="Walker B."/>
            <person name="Young S.K."/>
            <person name="Zeng Q."/>
            <person name="Gargeya S."/>
            <person name="Fitzgerald M."/>
            <person name="Haas B."/>
            <person name="Abouelleil A."/>
            <person name="Alvarado L."/>
            <person name="Arachchi H.M."/>
            <person name="Berlin A."/>
            <person name="Chapman S.B."/>
            <person name="Goldberg J."/>
            <person name="Griggs A."/>
            <person name="Gujja S."/>
            <person name="Hansen M."/>
            <person name="Howarth C."/>
            <person name="Imamovic A."/>
            <person name="Larimer J."/>
            <person name="McCowen C."/>
            <person name="Montmayeur A."/>
            <person name="Murphy C."/>
            <person name="Neiman D."/>
            <person name="Pearson M."/>
            <person name="Priest M."/>
            <person name="Roberts A."/>
            <person name="Saif S."/>
            <person name="Shea T."/>
            <person name="Sisk P."/>
            <person name="Sykes S."/>
            <person name="Wortman J."/>
            <person name="Nusbaum C."/>
            <person name="Birren B."/>
        </authorList>
    </citation>
    <scope>NUCLEOTIDE SEQUENCE [LARGE SCALE GENOMIC DNA]</scope>
    <source>
        <strain evidence="2 3">ATCC 49720</strain>
    </source>
</reference>
<dbReference type="AlphaFoldDB" id="K8PHH5"/>
<comment type="caution">
    <text evidence="2">The sequence shown here is derived from an EMBL/GenBank/DDBJ whole genome shotgun (WGS) entry which is preliminary data.</text>
</comment>
<evidence type="ECO:0000313" key="2">
    <source>
        <dbReference type="EMBL" id="EKS37778.1"/>
    </source>
</evidence>
<dbReference type="Proteomes" id="UP000001095">
    <property type="component" value="Unassembled WGS sequence"/>
</dbReference>
<protein>
    <recommendedName>
        <fullName evidence="4">HNH endonuclease</fullName>
    </recommendedName>
</protein>
<keyword evidence="3" id="KW-1185">Reference proteome</keyword>
<evidence type="ECO:0008006" key="4">
    <source>
        <dbReference type="Google" id="ProtNLM"/>
    </source>
</evidence>
<evidence type="ECO:0000256" key="1">
    <source>
        <dbReference type="SAM" id="MobiDB-lite"/>
    </source>
</evidence>
<feature type="region of interest" description="Disordered" evidence="1">
    <location>
        <begin position="1"/>
        <end position="20"/>
    </location>
</feature>
<feature type="region of interest" description="Disordered" evidence="1">
    <location>
        <begin position="92"/>
        <end position="125"/>
    </location>
</feature>
<organism evidence="2 3">
    <name type="scientific">Afipia clevelandensis ATCC 49720</name>
    <dbReference type="NCBI Taxonomy" id="883079"/>
    <lineage>
        <taxon>Bacteria</taxon>
        <taxon>Pseudomonadati</taxon>
        <taxon>Pseudomonadota</taxon>
        <taxon>Alphaproteobacteria</taxon>
        <taxon>Hyphomicrobiales</taxon>
        <taxon>Nitrobacteraceae</taxon>
        <taxon>Afipia</taxon>
    </lineage>
</organism>
<proteinExistence type="predicted"/>
<gene>
    <name evidence="2" type="ORF">HMPREF9696_01728</name>
</gene>
<feature type="compositionally biased region" description="Basic and acidic residues" evidence="1">
    <location>
        <begin position="116"/>
        <end position="125"/>
    </location>
</feature>
<accession>K8PHH5</accession>
<dbReference type="HOGENOM" id="CLU_159346_0_0_5"/>
<evidence type="ECO:0000313" key="3">
    <source>
        <dbReference type="Proteomes" id="UP000001095"/>
    </source>
</evidence>
<name>K8PHH5_9BRAD</name>
<dbReference type="EMBL" id="AGWY01000007">
    <property type="protein sequence ID" value="EKS37778.1"/>
    <property type="molecule type" value="Genomic_DNA"/>
</dbReference>
<sequence length="125" mass="14396">MSRSVPEWIGKTPDSNPPPRVRLRVFDRYDGRCQCGCNRKILAGERWDLEDTIAIVNGGERRESNFKPWLTEHHKGKTARDVREKSIVRRKRMKSIGIAPKKGRPMPGSKASGLRKRMDGTVERR</sequence>